<organism evidence="2 3">
    <name type="scientific">Nonomuraea solani</name>
    <dbReference type="NCBI Taxonomy" id="1144553"/>
    <lineage>
        <taxon>Bacteria</taxon>
        <taxon>Bacillati</taxon>
        <taxon>Actinomycetota</taxon>
        <taxon>Actinomycetes</taxon>
        <taxon>Streptosporangiales</taxon>
        <taxon>Streptosporangiaceae</taxon>
        <taxon>Nonomuraea</taxon>
    </lineage>
</organism>
<name>A0A1H6DS01_9ACTN</name>
<evidence type="ECO:0000313" key="2">
    <source>
        <dbReference type="EMBL" id="SEG88081.1"/>
    </source>
</evidence>
<gene>
    <name evidence="2" type="ORF">SAMN05444920_106183</name>
</gene>
<keyword evidence="3" id="KW-1185">Reference proteome</keyword>
<evidence type="ECO:0000313" key="3">
    <source>
        <dbReference type="Proteomes" id="UP000236732"/>
    </source>
</evidence>
<feature type="region of interest" description="Disordered" evidence="1">
    <location>
        <begin position="23"/>
        <end position="54"/>
    </location>
</feature>
<feature type="compositionally biased region" description="Gly residues" evidence="1">
    <location>
        <begin position="30"/>
        <end position="43"/>
    </location>
</feature>
<reference evidence="2 3" key="1">
    <citation type="submission" date="2016-10" db="EMBL/GenBank/DDBJ databases">
        <authorList>
            <person name="de Groot N.N."/>
        </authorList>
    </citation>
    <scope>NUCLEOTIDE SEQUENCE [LARGE SCALE GENOMIC DNA]</scope>
    <source>
        <strain evidence="2 3">CGMCC 4.7037</strain>
    </source>
</reference>
<feature type="region of interest" description="Disordered" evidence="1">
    <location>
        <begin position="124"/>
        <end position="166"/>
    </location>
</feature>
<protein>
    <submittedName>
        <fullName evidence="2">Uncharacterized protein</fullName>
    </submittedName>
</protein>
<dbReference type="EMBL" id="FNVT01000006">
    <property type="protein sequence ID" value="SEG88081.1"/>
    <property type="molecule type" value="Genomic_DNA"/>
</dbReference>
<sequence>MSSSRPSPKVVCDDPEAWVVISQRTRGGERSGGVGRCRGGSGGHNDERSVPSGWLEGPQTVEVWVFPADAPVKEVAKGVKNAPTCSGVTQSCEENSGSWALTRDEVRERLSVTLGRIVISVLRSSPRPVPGDAESPGTLRQRRRSSRTLASQAPQPSCGWLSSTRR</sequence>
<dbReference type="AlphaFoldDB" id="A0A1H6DS01"/>
<proteinExistence type="predicted"/>
<evidence type="ECO:0000256" key="1">
    <source>
        <dbReference type="SAM" id="MobiDB-lite"/>
    </source>
</evidence>
<dbReference type="Proteomes" id="UP000236732">
    <property type="component" value="Unassembled WGS sequence"/>
</dbReference>
<accession>A0A1H6DS01</accession>